<organism evidence="1 2">
    <name type="scientific">Globisporangium ultimum (strain ATCC 200006 / CBS 805.95 / DAOM BR144)</name>
    <name type="common">Pythium ultimum</name>
    <dbReference type="NCBI Taxonomy" id="431595"/>
    <lineage>
        <taxon>Eukaryota</taxon>
        <taxon>Sar</taxon>
        <taxon>Stramenopiles</taxon>
        <taxon>Oomycota</taxon>
        <taxon>Peronosporomycetes</taxon>
        <taxon>Pythiales</taxon>
        <taxon>Pythiaceae</taxon>
        <taxon>Globisporangium</taxon>
    </lineage>
</organism>
<reference evidence="2" key="1">
    <citation type="journal article" date="2010" name="Genome Biol.">
        <title>Genome sequence of the necrotrophic plant pathogen Pythium ultimum reveals original pathogenicity mechanisms and effector repertoire.</title>
        <authorList>
            <person name="Levesque C.A."/>
            <person name="Brouwer H."/>
            <person name="Cano L."/>
            <person name="Hamilton J.P."/>
            <person name="Holt C."/>
            <person name="Huitema E."/>
            <person name="Raffaele S."/>
            <person name="Robideau G.P."/>
            <person name="Thines M."/>
            <person name="Win J."/>
            <person name="Zerillo M.M."/>
            <person name="Beakes G.W."/>
            <person name="Boore J.L."/>
            <person name="Busam D."/>
            <person name="Dumas B."/>
            <person name="Ferriera S."/>
            <person name="Fuerstenberg S.I."/>
            <person name="Gachon C.M."/>
            <person name="Gaulin E."/>
            <person name="Govers F."/>
            <person name="Grenville-Briggs L."/>
            <person name="Horner N."/>
            <person name="Hostetler J."/>
            <person name="Jiang R.H."/>
            <person name="Johnson J."/>
            <person name="Krajaejun T."/>
            <person name="Lin H."/>
            <person name="Meijer H.J."/>
            <person name="Moore B."/>
            <person name="Morris P."/>
            <person name="Phuntmart V."/>
            <person name="Puiu D."/>
            <person name="Shetty J."/>
            <person name="Stajich J.E."/>
            <person name="Tripathy S."/>
            <person name="Wawra S."/>
            <person name="van West P."/>
            <person name="Whitty B.R."/>
            <person name="Coutinho P.M."/>
            <person name="Henrissat B."/>
            <person name="Martin F."/>
            <person name="Thomas P.D."/>
            <person name="Tyler B.M."/>
            <person name="De Vries R.P."/>
            <person name="Kamoun S."/>
            <person name="Yandell M."/>
            <person name="Tisserat N."/>
            <person name="Buell C.R."/>
        </authorList>
    </citation>
    <scope>NUCLEOTIDE SEQUENCE</scope>
    <source>
        <strain evidence="2">DAOM:BR144</strain>
    </source>
</reference>
<dbReference type="VEuPathDB" id="FungiDB:PYU1_G011350"/>
<dbReference type="Proteomes" id="UP000019132">
    <property type="component" value="Unassembled WGS sequence"/>
</dbReference>
<name>K3X2C6_GLOUD</name>
<accession>K3X2C6</accession>
<reference evidence="1" key="3">
    <citation type="submission" date="2015-02" db="UniProtKB">
        <authorList>
            <consortium name="EnsemblProtists"/>
        </authorList>
    </citation>
    <scope>IDENTIFICATION</scope>
    <source>
        <strain evidence="1">DAOM BR144</strain>
    </source>
</reference>
<dbReference type="InParanoid" id="K3X2C6"/>
<sequence>MTECVEVVEVEEVADEEVEETREEGEEASFQITVAAFQFSTSNQDMVSSTRHLEEFKVARYKIFFLLVSADLRLQTSHYRVKASWEMGNRIPPAACDLHHNRSLPHK</sequence>
<dbReference type="EnsemblProtists" id="PYU1_T011375">
    <property type="protein sequence ID" value="PYU1_T011375"/>
    <property type="gene ID" value="PYU1_G011350"/>
</dbReference>
<proteinExistence type="predicted"/>
<reference evidence="2" key="2">
    <citation type="submission" date="2010-04" db="EMBL/GenBank/DDBJ databases">
        <authorList>
            <person name="Buell R."/>
            <person name="Hamilton J."/>
            <person name="Hostetler J."/>
        </authorList>
    </citation>
    <scope>NUCLEOTIDE SEQUENCE [LARGE SCALE GENOMIC DNA]</scope>
    <source>
        <strain evidence="2">DAOM:BR144</strain>
    </source>
</reference>
<evidence type="ECO:0000313" key="1">
    <source>
        <dbReference type="EnsemblProtists" id="PYU1_T011375"/>
    </source>
</evidence>
<dbReference type="EMBL" id="GL376562">
    <property type="status" value="NOT_ANNOTATED_CDS"/>
    <property type="molecule type" value="Genomic_DNA"/>
</dbReference>
<evidence type="ECO:0000313" key="2">
    <source>
        <dbReference type="Proteomes" id="UP000019132"/>
    </source>
</evidence>
<dbReference type="AlphaFoldDB" id="K3X2C6"/>
<dbReference type="HOGENOM" id="CLU_2215226_0_0_1"/>
<keyword evidence="2" id="KW-1185">Reference proteome</keyword>
<protein>
    <submittedName>
        <fullName evidence="1">Uncharacterized protein</fullName>
    </submittedName>
</protein>